<dbReference type="PROSITE" id="PS00994">
    <property type="entry name" value="FHIPEP"/>
    <property type="match status" value="1"/>
</dbReference>
<evidence type="ECO:0000313" key="8">
    <source>
        <dbReference type="EMBL" id="MEN2786153.1"/>
    </source>
</evidence>
<dbReference type="Gene3D" id="3.40.50.12790">
    <property type="entry name" value="FHIPEP family, domain 4"/>
    <property type="match status" value="1"/>
</dbReference>
<feature type="transmembrane region" description="Helical" evidence="7">
    <location>
        <begin position="124"/>
        <end position="147"/>
    </location>
</feature>
<keyword evidence="4 7" id="KW-0812">Transmembrane</keyword>
<evidence type="ECO:0000256" key="4">
    <source>
        <dbReference type="ARBA" id="ARBA00022692"/>
    </source>
</evidence>
<evidence type="ECO:0000256" key="6">
    <source>
        <dbReference type="ARBA" id="ARBA00023136"/>
    </source>
</evidence>
<keyword evidence="6 7" id="KW-0472">Membrane</keyword>
<dbReference type="InterPro" id="IPR042196">
    <property type="entry name" value="FHIPEP_4"/>
</dbReference>
<organism evidence="8 9">
    <name type="scientific">Sphingomonas qilianensis</name>
    <dbReference type="NCBI Taxonomy" id="1736690"/>
    <lineage>
        <taxon>Bacteria</taxon>
        <taxon>Pseudomonadati</taxon>
        <taxon>Pseudomonadota</taxon>
        <taxon>Alphaproteobacteria</taxon>
        <taxon>Sphingomonadales</taxon>
        <taxon>Sphingomonadaceae</taxon>
        <taxon>Sphingomonas</taxon>
    </lineage>
</organism>
<dbReference type="PIRSF" id="PIRSF005419">
    <property type="entry name" value="FlhA"/>
    <property type="match status" value="1"/>
</dbReference>
<dbReference type="InterPro" id="IPR006301">
    <property type="entry name" value="FlhA"/>
</dbReference>
<name>A0ABU9XQS5_9SPHN</name>
<evidence type="ECO:0000256" key="5">
    <source>
        <dbReference type="ARBA" id="ARBA00022989"/>
    </source>
</evidence>
<feature type="transmembrane region" description="Helical" evidence="7">
    <location>
        <begin position="262"/>
        <end position="280"/>
    </location>
</feature>
<evidence type="ECO:0000256" key="3">
    <source>
        <dbReference type="ARBA" id="ARBA00022475"/>
    </source>
</evidence>
<dbReference type="InterPro" id="IPR042193">
    <property type="entry name" value="FHIPEP_3"/>
</dbReference>
<feature type="transmembrane region" description="Helical" evidence="7">
    <location>
        <begin position="53"/>
        <end position="72"/>
    </location>
</feature>
<accession>A0ABU9XQS5</accession>
<dbReference type="RefSeq" id="WP_345863957.1">
    <property type="nucleotide sequence ID" value="NZ_JBDIMF010000002.1"/>
</dbReference>
<keyword evidence="8" id="KW-0282">Flagellum</keyword>
<dbReference type="Gene3D" id="3.40.30.60">
    <property type="entry name" value="FHIPEP family, domain 1"/>
    <property type="match status" value="1"/>
</dbReference>
<comment type="caution">
    <text evidence="8">The sequence shown here is derived from an EMBL/GenBank/DDBJ whole genome shotgun (WGS) entry which is preliminary data.</text>
</comment>
<keyword evidence="7" id="KW-0813">Transport</keyword>
<keyword evidence="7" id="KW-1006">Bacterial flagellum protein export</keyword>
<feature type="transmembrane region" description="Helical" evidence="7">
    <location>
        <begin position="217"/>
        <end position="242"/>
    </location>
</feature>
<keyword evidence="9" id="KW-1185">Reference proteome</keyword>
<comment type="subcellular location">
    <subcellularLocation>
        <location evidence="1 7">Cell membrane</location>
        <topology evidence="1 7">Multi-pass membrane protein</topology>
    </subcellularLocation>
</comment>
<dbReference type="InterPro" id="IPR001712">
    <property type="entry name" value="T3SS_FHIPEP"/>
</dbReference>
<dbReference type="Pfam" id="PF00771">
    <property type="entry name" value="FHIPEP"/>
    <property type="match status" value="1"/>
</dbReference>
<evidence type="ECO:0000256" key="7">
    <source>
        <dbReference type="RuleBase" id="RU364093"/>
    </source>
</evidence>
<dbReference type="Gene3D" id="1.10.8.540">
    <property type="entry name" value="FHIPEP family, domain 3"/>
    <property type="match status" value="1"/>
</dbReference>
<keyword evidence="5 7" id="KW-1133">Transmembrane helix</keyword>
<feature type="transmembrane region" description="Helical" evidence="7">
    <location>
        <begin position="29"/>
        <end position="47"/>
    </location>
</feature>
<comment type="caution">
    <text evidence="7">Lacks conserved residue(s) required for the propagation of feature annotation.</text>
</comment>
<dbReference type="EMBL" id="JBDIMF010000002">
    <property type="protein sequence ID" value="MEN2786153.1"/>
    <property type="molecule type" value="Genomic_DNA"/>
</dbReference>
<sequence>MTRNPPTPLTALKAQLSPMLLRFGAGRDLALGGAVLAIIAMLILPMPAWMLDFGLALSITASVLILMTSLFIDKPLQLSSFPTILLITTMLRLGLNLASTRLILSHGHEGHQAAGGVIAAFGEFLMGGETVIGLTIFLILVVINFIVITKGAGRIAEVGARFSLDAMPGKQMAIDADLSAGMITETQARERRAEIEAESGFYGAMDGASKFVKGDAIASLVITAVNIIVGLIIGVAIHGLAFGDAFHTYTILTVGDGLVSQIPALIVSIAAGMLVSKGGVTGKTGAALGEQLGRYPKAFGMVAVLMLALAVMPGFPFLPFASIGGLCGYLAWNMSRKAEQSAASERLQQALTQQQAEQTDEPIARTLAIDTVRIELGYALLPLINDSNAEPRLDDQVRALRRQMAMDYGFVLPAVRILDNMSLQANEYVVFVKETEAARGEIRIDKLMVINPGGGNVGIAGEETREPVFDLPALWIDRSLRDEAGLRGLTVVNSGTIITTHLTEIVKDNIADLLSYSETQKLLTEVHKDADKLIADIIPAKISISGVQRILQNLLAESVSIRDIPSILEGIAEAAGFTQNLTQMTEHVRSRLARQISAQQTRDGTIPIVTLSPQWEEEFAESIIGQGDDRHLAMAPSSLQRFIAAVRETFDTLAARGEIPCLMTSPGVRPFVRSIIERVRPATVVLSQNEIHPRARIRTLGSVAAPEMLEPSYNDQERASAKEAA</sequence>
<evidence type="ECO:0000256" key="2">
    <source>
        <dbReference type="ARBA" id="ARBA00008835"/>
    </source>
</evidence>
<comment type="similarity">
    <text evidence="2 7">Belongs to the FHIPEP (flagella/HR/invasion proteins export pore) family.</text>
</comment>
<evidence type="ECO:0000313" key="9">
    <source>
        <dbReference type="Proteomes" id="UP001404104"/>
    </source>
</evidence>
<keyword evidence="8" id="KW-0969">Cilium</keyword>
<protein>
    <recommendedName>
        <fullName evidence="7">Flagellar biosynthesis protein FlhA</fullName>
    </recommendedName>
</protein>
<reference evidence="8 9" key="1">
    <citation type="submission" date="2024-05" db="EMBL/GenBank/DDBJ databases">
        <authorList>
            <person name="Liu Q."/>
            <person name="Xin Y.-H."/>
        </authorList>
    </citation>
    <scope>NUCLEOTIDE SEQUENCE [LARGE SCALE GENOMIC DNA]</scope>
    <source>
        <strain evidence="8 9">CGMCC 1.15349</strain>
    </source>
</reference>
<dbReference type="NCBIfam" id="TIGR01398">
    <property type="entry name" value="FlhA"/>
    <property type="match status" value="1"/>
</dbReference>
<dbReference type="InterPro" id="IPR025505">
    <property type="entry name" value="FHIPEP_CS"/>
</dbReference>
<feature type="transmembrane region" description="Helical" evidence="7">
    <location>
        <begin position="301"/>
        <end position="332"/>
    </location>
</feature>
<dbReference type="Proteomes" id="UP001404104">
    <property type="component" value="Unassembled WGS sequence"/>
</dbReference>
<dbReference type="PANTHER" id="PTHR30161:SF1">
    <property type="entry name" value="FLAGELLAR BIOSYNTHESIS PROTEIN FLHA-RELATED"/>
    <property type="match status" value="1"/>
</dbReference>
<evidence type="ECO:0000256" key="1">
    <source>
        <dbReference type="ARBA" id="ARBA00004651"/>
    </source>
</evidence>
<gene>
    <name evidence="7 8" type="primary">flhA</name>
    <name evidence="8" type="ORF">ABC969_06915</name>
</gene>
<dbReference type="InterPro" id="IPR042194">
    <property type="entry name" value="FHIPEP_1"/>
</dbReference>
<dbReference type="PRINTS" id="PR00949">
    <property type="entry name" value="TYPE3IMAPROT"/>
</dbReference>
<keyword evidence="8" id="KW-0966">Cell projection</keyword>
<comment type="function">
    <text evidence="7">Required for formation of the rod structure of the flagellar apparatus. Together with FliI and FliH, may constitute the export apparatus of flagellin.</text>
</comment>
<keyword evidence="7" id="KW-0653">Protein transport</keyword>
<keyword evidence="7" id="KW-1005">Bacterial flagellum biogenesis</keyword>
<proteinExistence type="inferred from homology"/>
<keyword evidence="3 7" id="KW-1003">Cell membrane</keyword>
<dbReference type="PANTHER" id="PTHR30161">
    <property type="entry name" value="FLAGELLAR EXPORT PROTEIN, MEMBRANE FLHA SUBUNIT-RELATED"/>
    <property type="match status" value="1"/>
</dbReference>